<evidence type="ECO:0000313" key="2">
    <source>
        <dbReference type="EMBL" id="PMP14004.1"/>
    </source>
</evidence>
<keyword evidence="1" id="KW-0732">Signal</keyword>
<accession>A0AAP8MYK9</accession>
<comment type="caution">
    <text evidence="2">The sequence shown here is derived from an EMBL/GenBank/DDBJ whole genome shotgun (WGS) entry which is preliminary data.</text>
</comment>
<proteinExistence type="predicted"/>
<gene>
    <name evidence="2" type="ORF">BCS93_04230</name>
</gene>
<dbReference type="EMBL" id="MDBO01000036">
    <property type="protein sequence ID" value="PMP14004.1"/>
    <property type="molecule type" value="Genomic_DNA"/>
</dbReference>
<evidence type="ECO:0000256" key="1">
    <source>
        <dbReference type="SAM" id="SignalP"/>
    </source>
</evidence>
<dbReference type="RefSeq" id="WP_102460318.1">
    <property type="nucleotide sequence ID" value="NZ_MCXS01000025.1"/>
</dbReference>
<dbReference type="Proteomes" id="UP000235611">
    <property type="component" value="Unassembled WGS sequence"/>
</dbReference>
<protein>
    <recommendedName>
        <fullName evidence="4">Adhesin</fullName>
    </recommendedName>
</protein>
<feature type="chain" id="PRO_5042816257" description="Adhesin" evidence="1">
    <location>
        <begin position="21"/>
        <end position="127"/>
    </location>
</feature>
<sequence length="127" mass="14900">MKKYLPFILISLTTSTAVQATNLKISCYHDDKYKLSAYTDIEVDLFNDEIIVSNHLLSRGKSYSYKITKKYSDPERNAEKYHAMFDGDVFQNYYTIDKNDNGSYLFYQAQVEEGNLNQASYYYCKKK</sequence>
<feature type="signal peptide" evidence="1">
    <location>
        <begin position="1"/>
        <end position="20"/>
    </location>
</feature>
<dbReference type="AlphaFoldDB" id="A0AAP8MYK9"/>
<evidence type="ECO:0000313" key="3">
    <source>
        <dbReference type="Proteomes" id="UP000235611"/>
    </source>
</evidence>
<reference evidence="3" key="1">
    <citation type="submission" date="2016-07" db="EMBL/GenBank/DDBJ databases">
        <title>Nontailed viruses are major unrecognized killers of bacteria in the ocean.</title>
        <authorList>
            <person name="Kauffman K."/>
            <person name="Hussain F."/>
            <person name="Yang J."/>
            <person name="Arevalo P."/>
            <person name="Brown J."/>
            <person name="Cutler M."/>
            <person name="Kelly L."/>
            <person name="Polz M.F."/>
        </authorList>
    </citation>
    <scope>NUCLEOTIDE SEQUENCE [LARGE SCALE GENOMIC DNA]</scope>
    <source>
        <strain evidence="3">10N.222.49.A5</strain>
    </source>
</reference>
<evidence type="ECO:0008006" key="4">
    <source>
        <dbReference type="Google" id="ProtNLM"/>
    </source>
</evidence>
<name>A0AAP8MYK9_9VIBR</name>
<organism evidence="2 3">
    <name type="scientific">Vibrio breoganii</name>
    <dbReference type="NCBI Taxonomy" id="553239"/>
    <lineage>
        <taxon>Bacteria</taxon>
        <taxon>Pseudomonadati</taxon>
        <taxon>Pseudomonadota</taxon>
        <taxon>Gammaproteobacteria</taxon>
        <taxon>Vibrionales</taxon>
        <taxon>Vibrionaceae</taxon>
        <taxon>Vibrio</taxon>
    </lineage>
</organism>